<gene>
    <name evidence="6" type="ORF">ACFFP0_24050</name>
</gene>
<accession>A0ABV6AMT1</accession>
<protein>
    <submittedName>
        <fullName evidence="6">ABC transporter ATP-binding protein</fullName>
    </submittedName>
</protein>
<dbReference type="SMART" id="SM00382">
    <property type="entry name" value="AAA"/>
    <property type="match status" value="1"/>
</dbReference>
<dbReference type="PROSITE" id="PS00211">
    <property type="entry name" value="ABC_TRANSPORTER_1"/>
    <property type="match status" value="1"/>
</dbReference>
<comment type="caution">
    <text evidence="6">The sequence shown here is derived from an EMBL/GenBank/DDBJ whole genome shotgun (WGS) entry which is preliminary data.</text>
</comment>
<dbReference type="InterPro" id="IPR027417">
    <property type="entry name" value="P-loop_NTPase"/>
</dbReference>
<dbReference type="InterPro" id="IPR050166">
    <property type="entry name" value="ABC_transporter_ATP-bind"/>
</dbReference>
<dbReference type="PANTHER" id="PTHR42788">
    <property type="entry name" value="TAURINE IMPORT ATP-BINDING PROTEIN-RELATED"/>
    <property type="match status" value="1"/>
</dbReference>
<dbReference type="RefSeq" id="WP_377264753.1">
    <property type="nucleotide sequence ID" value="NZ_JBHMAA010000031.1"/>
</dbReference>
<keyword evidence="3" id="KW-0547">Nucleotide-binding</keyword>
<evidence type="ECO:0000313" key="6">
    <source>
        <dbReference type="EMBL" id="MFB9951933.1"/>
    </source>
</evidence>
<keyword evidence="2" id="KW-0813">Transport</keyword>
<name>A0ABV6AMT1_9HYPH</name>
<dbReference type="PANTHER" id="PTHR42788:SF13">
    <property type="entry name" value="ALIPHATIC SULFONATES IMPORT ATP-BINDING PROTEIN SSUB"/>
    <property type="match status" value="1"/>
</dbReference>
<dbReference type="PROSITE" id="PS50893">
    <property type="entry name" value="ABC_TRANSPORTER_2"/>
    <property type="match status" value="1"/>
</dbReference>
<organism evidence="6 7">
    <name type="scientific">Rhizobium puerariae</name>
    <dbReference type="NCBI Taxonomy" id="1585791"/>
    <lineage>
        <taxon>Bacteria</taxon>
        <taxon>Pseudomonadati</taxon>
        <taxon>Pseudomonadota</taxon>
        <taxon>Alphaproteobacteria</taxon>
        <taxon>Hyphomicrobiales</taxon>
        <taxon>Rhizobiaceae</taxon>
        <taxon>Rhizobium/Agrobacterium group</taxon>
        <taxon>Rhizobium</taxon>
    </lineage>
</organism>
<dbReference type="Pfam" id="PF00005">
    <property type="entry name" value="ABC_tran"/>
    <property type="match status" value="1"/>
</dbReference>
<dbReference type="EMBL" id="JBHMAA010000031">
    <property type="protein sequence ID" value="MFB9951933.1"/>
    <property type="molecule type" value="Genomic_DNA"/>
</dbReference>
<keyword evidence="4 6" id="KW-0067">ATP-binding</keyword>
<dbReference type="InterPro" id="IPR003593">
    <property type="entry name" value="AAA+_ATPase"/>
</dbReference>
<reference evidence="6 7" key="1">
    <citation type="submission" date="2024-09" db="EMBL/GenBank/DDBJ databases">
        <authorList>
            <person name="Sun Q."/>
            <person name="Mori K."/>
        </authorList>
    </citation>
    <scope>NUCLEOTIDE SEQUENCE [LARGE SCALE GENOMIC DNA]</scope>
    <source>
        <strain evidence="6 7">TBRC 4938</strain>
    </source>
</reference>
<evidence type="ECO:0000313" key="7">
    <source>
        <dbReference type="Proteomes" id="UP001589692"/>
    </source>
</evidence>
<evidence type="ECO:0000256" key="1">
    <source>
        <dbReference type="ARBA" id="ARBA00005417"/>
    </source>
</evidence>
<sequence length="268" mass="29258">MPMASISSANPLISINGVSKTYRTNRNTSTVALSSADLQIKSGEFISFVGPSGCGKTTLLNIISGLIRPTAGTIAFDGQPLTEPSSEISLVFQKPVLLPWRTILENVMLPIEILGLTPRGKYLAAAKSLLDMVGLSGFENAYPRELSGGMQQRASIARALIYDTRVLLMDEPFAALDAMTRDELNLELLRIWKMTGKTIVFVTHNIPEAVLLSNRVVVMSARPGKVREVIDVDIPGERNQDLIGNPQFGHIVGHIRGLLQKVETRHDN</sequence>
<dbReference type="Gene3D" id="3.40.50.300">
    <property type="entry name" value="P-loop containing nucleotide triphosphate hydrolases"/>
    <property type="match status" value="1"/>
</dbReference>
<evidence type="ECO:0000256" key="3">
    <source>
        <dbReference type="ARBA" id="ARBA00022741"/>
    </source>
</evidence>
<proteinExistence type="inferred from homology"/>
<dbReference type="SUPFAM" id="SSF52540">
    <property type="entry name" value="P-loop containing nucleoside triphosphate hydrolases"/>
    <property type="match status" value="1"/>
</dbReference>
<evidence type="ECO:0000256" key="2">
    <source>
        <dbReference type="ARBA" id="ARBA00022448"/>
    </source>
</evidence>
<evidence type="ECO:0000256" key="4">
    <source>
        <dbReference type="ARBA" id="ARBA00022840"/>
    </source>
</evidence>
<dbReference type="InterPro" id="IPR017871">
    <property type="entry name" value="ABC_transporter-like_CS"/>
</dbReference>
<comment type="similarity">
    <text evidence="1">Belongs to the ABC transporter superfamily.</text>
</comment>
<dbReference type="CDD" id="cd03293">
    <property type="entry name" value="ABC_NrtD_SsuB_transporters"/>
    <property type="match status" value="1"/>
</dbReference>
<evidence type="ECO:0000259" key="5">
    <source>
        <dbReference type="PROSITE" id="PS50893"/>
    </source>
</evidence>
<feature type="domain" description="ABC transporter" evidence="5">
    <location>
        <begin position="13"/>
        <end position="246"/>
    </location>
</feature>
<keyword evidence="7" id="KW-1185">Reference proteome</keyword>
<dbReference type="GO" id="GO:0005524">
    <property type="term" value="F:ATP binding"/>
    <property type="evidence" value="ECO:0007669"/>
    <property type="project" value="UniProtKB-KW"/>
</dbReference>
<dbReference type="InterPro" id="IPR003439">
    <property type="entry name" value="ABC_transporter-like_ATP-bd"/>
</dbReference>
<dbReference type="Proteomes" id="UP001589692">
    <property type="component" value="Unassembled WGS sequence"/>
</dbReference>